<evidence type="ECO:0000313" key="2">
    <source>
        <dbReference type="EMBL" id="HJG89391.1"/>
    </source>
</evidence>
<dbReference type="RefSeq" id="WP_273306460.1">
    <property type="nucleotide sequence ID" value="NZ_DYUD01000023.1"/>
</dbReference>
<protein>
    <submittedName>
        <fullName evidence="2">Secondary thiamine-phosphate synthase enzyme YjbQ</fullName>
    </submittedName>
</protein>
<proteinExistence type="inferred from homology"/>
<dbReference type="EMBL" id="DYUD01000023">
    <property type="protein sequence ID" value="HJG89391.1"/>
    <property type="molecule type" value="Genomic_DNA"/>
</dbReference>
<dbReference type="AlphaFoldDB" id="A0A921SV65"/>
<dbReference type="PIRSF" id="PIRSF004681">
    <property type="entry name" value="UCP004681"/>
    <property type="match status" value="1"/>
</dbReference>
<evidence type="ECO:0000256" key="1">
    <source>
        <dbReference type="ARBA" id="ARBA00005534"/>
    </source>
</evidence>
<accession>A0A921SV65</accession>
<dbReference type="Pfam" id="PF01894">
    <property type="entry name" value="YjbQ"/>
    <property type="match status" value="1"/>
</dbReference>
<name>A0A921SV65_9BACT</name>
<dbReference type="NCBIfam" id="TIGR00149">
    <property type="entry name" value="TIGR00149_YjbQ"/>
    <property type="match status" value="1"/>
</dbReference>
<reference evidence="2" key="1">
    <citation type="journal article" date="2021" name="PeerJ">
        <title>Extensive microbial diversity within the chicken gut microbiome revealed by metagenomics and culture.</title>
        <authorList>
            <person name="Gilroy R."/>
            <person name="Ravi A."/>
            <person name="Getino M."/>
            <person name="Pursley I."/>
            <person name="Horton D.L."/>
            <person name="Alikhan N.F."/>
            <person name="Baker D."/>
            <person name="Gharbi K."/>
            <person name="Hall N."/>
            <person name="Watson M."/>
            <person name="Adriaenssens E.M."/>
            <person name="Foster-Nyarko E."/>
            <person name="Jarju S."/>
            <person name="Secka A."/>
            <person name="Antonio M."/>
            <person name="Oren A."/>
            <person name="Chaudhuri R.R."/>
            <person name="La Ragione R."/>
            <person name="Hildebrand F."/>
            <person name="Pallen M.J."/>
        </authorList>
    </citation>
    <scope>NUCLEOTIDE SEQUENCE</scope>
    <source>
        <strain evidence="2">CHK121-7720</strain>
    </source>
</reference>
<dbReference type="PANTHER" id="PTHR30615">
    <property type="entry name" value="UNCHARACTERIZED PROTEIN YJBQ-RELATED"/>
    <property type="match status" value="1"/>
</dbReference>
<sequence>MIRTIEIQLPHHERGYHLVTAEIFNRLPQLPEVGLLHLFIKHTSAALTINENADPDVRNDFASFFDRIVPDGAPYFRHVYEGDDDMSAHIKASLLGASLTIPIKGGRPDLGTWQGIYLCEFRNDGGSRRITATIIG</sequence>
<dbReference type="SUPFAM" id="SSF111038">
    <property type="entry name" value="YjbQ-like"/>
    <property type="match status" value="1"/>
</dbReference>
<dbReference type="InterPro" id="IPR001602">
    <property type="entry name" value="UPF0047_YjbQ-like"/>
</dbReference>
<gene>
    <name evidence="2" type="ORF">K8U91_07990</name>
</gene>
<reference evidence="2" key="2">
    <citation type="submission" date="2021-09" db="EMBL/GenBank/DDBJ databases">
        <authorList>
            <person name="Gilroy R."/>
        </authorList>
    </citation>
    <scope>NUCLEOTIDE SEQUENCE</scope>
    <source>
        <strain evidence="2">CHK121-7720</strain>
    </source>
</reference>
<comment type="similarity">
    <text evidence="1">Belongs to the UPF0047 family.</text>
</comment>
<dbReference type="InterPro" id="IPR035917">
    <property type="entry name" value="YjbQ-like_sf"/>
</dbReference>
<dbReference type="PROSITE" id="PS01314">
    <property type="entry name" value="UPF0047"/>
    <property type="match status" value="1"/>
</dbReference>
<dbReference type="Proteomes" id="UP000757103">
    <property type="component" value="Unassembled WGS sequence"/>
</dbReference>
<comment type="caution">
    <text evidence="2">The sequence shown here is derived from an EMBL/GenBank/DDBJ whole genome shotgun (WGS) entry which is preliminary data.</text>
</comment>
<organism evidence="2 3">
    <name type="scientific">Barnesiella viscericola</name>
    <dbReference type="NCBI Taxonomy" id="397865"/>
    <lineage>
        <taxon>Bacteria</taxon>
        <taxon>Pseudomonadati</taxon>
        <taxon>Bacteroidota</taxon>
        <taxon>Bacteroidia</taxon>
        <taxon>Bacteroidales</taxon>
        <taxon>Barnesiellaceae</taxon>
        <taxon>Barnesiella</taxon>
    </lineage>
</organism>
<dbReference type="Gene3D" id="2.60.120.460">
    <property type="entry name" value="YjbQ-like"/>
    <property type="match status" value="1"/>
</dbReference>
<dbReference type="PANTHER" id="PTHR30615:SF8">
    <property type="entry name" value="UPF0047 PROTEIN C4A8.02C"/>
    <property type="match status" value="1"/>
</dbReference>
<evidence type="ECO:0000313" key="3">
    <source>
        <dbReference type="Proteomes" id="UP000757103"/>
    </source>
</evidence>